<accession>A0ABX2ERU8</accession>
<dbReference type="SUPFAM" id="SSF52402">
    <property type="entry name" value="Adenine nucleotide alpha hydrolases-like"/>
    <property type="match status" value="2"/>
</dbReference>
<dbReference type="Pfam" id="PF00582">
    <property type="entry name" value="Usp"/>
    <property type="match status" value="2"/>
</dbReference>
<dbReference type="PANTHER" id="PTHR46268">
    <property type="entry name" value="STRESS RESPONSE PROTEIN NHAX"/>
    <property type="match status" value="1"/>
</dbReference>
<dbReference type="Proteomes" id="UP000737171">
    <property type="component" value="Unassembled WGS sequence"/>
</dbReference>
<protein>
    <submittedName>
        <fullName evidence="4">Universal stress protein</fullName>
    </submittedName>
</protein>
<organism evidence="4 5">
    <name type="scientific">Pseudaquabacterium terrae</name>
    <dbReference type="NCBI Taxonomy" id="2732868"/>
    <lineage>
        <taxon>Bacteria</taxon>
        <taxon>Pseudomonadati</taxon>
        <taxon>Pseudomonadota</taxon>
        <taxon>Betaproteobacteria</taxon>
        <taxon>Burkholderiales</taxon>
        <taxon>Sphaerotilaceae</taxon>
        <taxon>Pseudaquabacterium</taxon>
    </lineage>
</organism>
<dbReference type="PANTHER" id="PTHR46268:SF6">
    <property type="entry name" value="UNIVERSAL STRESS PROTEIN UP12"/>
    <property type="match status" value="1"/>
</dbReference>
<reference evidence="4 5" key="1">
    <citation type="submission" date="2020-05" db="EMBL/GenBank/DDBJ databases">
        <title>Aquincola sp. isolate from soil.</title>
        <authorList>
            <person name="Han J."/>
            <person name="Kim D.-U."/>
        </authorList>
    </citation>
    <scope>NUCLEOTIDE SEQUENCE [LARGE SCALE GENOMIC DNA]</scope>
    <source>
        <strain evidence="4 5">S2</strain>
    </source>
</reference>
<feature type="domain" description="UspA" evidence="3">
    <location>
        <begin position="4"/>
        <end position="142"/>
    </location>
</feature>
<feature type="domain" description="UspA" evidence="3">
    <location>
        <begin position="149"/>
        <end position="290"/>
    </location>
</feature>
<name>A0ABX2ERU8_9BURK</name>
<evidence type="ECO:0000313" key="5">
    <source>
        <dbReference type="Proteomes" id="UP000737171"/>
    </source>
</evidence>
<evidence type="ECO:0000259" key="3">
    <source>
        <dbReference type="Pfam" id="PF00582"/>
    </source>
</evidence>
<evidence type="ECO:0000256" key="2">
    <source>
        <dbReference type="SAM" id="MobiDB-lite"/>
    </source>
</evidence>
<dbReference type="RefSeq" id="WP_173132149.1">
    <property type="nucleotide sequence ID" value="NZ_JABRWJ010000011.1"/>
</dbReference>
<dbReference type="InterPro" id="IPR006015">
    <property type="entry name" value="Universal_stress_UspA"/>
</dbReference>
<feature type="region of interest" description="Disordered" evidence="2">
    <location>
        <begin position="330"/>
        <end position="354"/>
    </location>
</feature>
<keyword evidence="5" id="KW-1185">Reference proteome</keyword>
<comment type="similarity">
    <text evidence="1">Belongs to the universal stress protein A family.</text>
</comment>
<gene>
    <name evidence="4" type="ORF">HLB44_30240</name>
</gene>
<evidence type="ECO:0000313" key="4">
    <source>
        <dbReference type="EMBL" id="NRF71279.1"/>
    </source>
</evidence>
<dbReference type="InterPro" id="IPR014729">
    <property type="entry name" value="Rossmann-like_a/b/a_fold"/>
</dbReference>
<dbReference type="PRINTS" id="PR01438">
    <property type="entry name" value="UNVRSLSTRESS"/>
</dbReference>
<dbReference type="EMBL" id="JABRWJ010000011">
    <property type="protein sequence ID" value="NRF71279.1"/>
    <property type="molecule type" value="Genomic_DNA"/>
</dbReference>
<dbReference type="Gene3D" id="3.40.50.620">
    <property type="entry name" value="HUPs"/>
    <property type="match status" value="2"/>
</dbReference>
<sequence>MTQFRSILVATDFSVDGNNAVLRAALLAREHDARLSMLHVVKPAGCKPLREWFSPSIDIGLKSAQARATLRRFAAEIVGRHDVVVNIDLRVGDPLEEILRASERAELVVLGQRGSNPFRDLVVGKTADRLLRTCRRPLLIVKQSADAPYRRVLVPVDFTPSSDAAVGAAAFLAPDACIQVFHAISSAREAVLREADVPEAVIRESRAREEAGVIARMRRSVARLGLDSRRMSFTLGRGLAAHSALHKAQTLGADLIVAGKRGRSTMATFFLGSVSNRLLAGSHCDMLIIPRPVSKPVPRRPLALVRSPGHDTAPDTVRLARGAAAMAGALTGPQVPAPATRARQGLGQYSRTDA</sequence>
<proteinExistence type="inferred from homology"/>
<dbReference type="InterPro" id="IPR006016">
    <property type="entry name" value="UspA"/>
</dbReference>
<evidence type="ECO:0000256" key="1">
    <source>
        <dbReference type="ARBA" id="ARBA00008791"/>
    </source>
</evidence>
<comment type="caution">
    <text evidence="4">The sequence shown here is derived from an EMBL/GenBank/DDBJ whole genome shotgun (WGS) entry which is preliminary data.</text>
</comment>
<dbReference type="CDD" id="cd00293">
    <property type="entry name" value="USP-like"/>
    <property type="match status" value="2"/>
</dbReference>